<evidence type="ECO:0000259" key="1">
    <source>
        <dbReference type="Pfam" id="PF04069"/>
    </source>
</evidence>
<dbReference type="InterPro" id="IPR007210">
    <property type="entry name" value="ABC_Gly_betaine_transp_sub-bd"/>
</dbReference>
<dbReference type="Gene3D" id="3.10.105.10">
    <property type="entry name" value="Dipeptide-binding Protein, Domain 3"/>
    <property type="match status" value="2"/>
</dbReference>
<dbReference type="Gene3D" id="3.40.190.100">
    <property type="entry name" value="Glycine betaine-binding periplasmic protein, domain 2"/>
    <property type="match status" value="1"/>
</dbReference>
<feature type="domain" description="ABC-type glycine betaine transport system substrate-binding" evidence="1">
    <location>
        <begin position="12"/>
        <end position="300"/>
    </location>
</feature>
<dbReference type="OrthoDB" id="9786266at2"/>
<dbReference type="AlphaFoldDB" id="A0A8B2NWE2"/>
<dbReference type="CDD" id="cd13641">
    <property type="entry name" value="PBP2_HisX_like"/>
    <property type="match status" value="1"/>
</dbReference>
<dbReference type="SUPFAM" id="SSF53850">
    <property type="entry name" value="Periplasmic binding protein-like II"/>
    <property type="match status" value="1"/>
</dbReference>
<dbReference type="Pfam" id="PF04069">
    <property type="entry name" value="OpuAC"/>
    <property type="match status" value="1"/>
</dbReference>
<accession>A0A8B2NWE2</accession>
<sequence length="323" mass="35154">MAQDDCDGLGRPVVFAGLDWDSNSFNNGIAAYILENGYGCDTESIPGSTIPLLNGMIRGDIDVTMEMWIPNVKDAWDKAAADGAVAEVGTSYPDATQAWYVPKFMVEGDDAPAAGLKSVADLPKFKDEFEDPEEPGKGRFYNCILGWGCEVLNTKKLRAYGLTEDYTNFRPGTGGALASAIESAVLRKKPILFYYWGPTWVLGKVGDQVVQLDEPAYDEAEWTALGDLAVEDVTADTPATAYPTISVSIAVNTDFQEAAPSLVDFLSKYELDAQTISKGLAYMQDESATADEAAEWWMKNNVETWKAWVPEEIAAKVESSLSS</sequence>
<reference evidence="2 3" key="1">
    <citation type="submission" date="2018-05" db="EMBL/GenBank/DDBJ databases">
        <title>Acuticoccus sediminis sp. nov., isolated from deep-sea sediment of Indian Ocean.</title>
        <authorList>
            <person name="Liu X."/>
            <person name="Lai Q."/>
            <person name="Du Y."/>
            <person name="Sun F."/>
            <person name="Zhang X."/>
            <person name="Wang S."/>
            <person name="Shao Z."/>
        </authorList>
    </citation>
    <scope>NUCLEOTIDE SEQUENCE [LARGE SCALE GENOMIC DNA]</scope>
    <source>
        <strain evidence="2 3">PTG4-2</strain>
    </source>
</reference>
<dbReference type="GO" id="GO:0022857">
    <property type="term" value="F:transmembrane transporter activity"/>
    <property type="evidence" value="ECO:0007669"/>
    <property type="project" value="InterPro"/>
</dbReference>
<dbReference type="GO" id="GO:0043190">
    <property type="term" value="C:ATP-binding cassette (ABC) transporter complex"/>
    <property type="evidence" value="ECO:0007669"/>
    <property type="project" value="InterPro"/>
</dbReference>
<comment type="caution">
    <text evidence="2">The sequence shown here is derived from an EMBL/GenBank/DDBJ whole genome shotgun (WGS) entry which is preliminary data.</text>
</comment>
<dbReference type="Proteomes" id="UP000249590">
    <property type="component" value="Unassembled WGS sequence"/>
</dbReference>
<dbReference type="EMBL" id="QHHQ01000001">
    <property type="protein sequence ID" value="RAI04457.1"/>
    <property type="molecule type" value="Genomic_DNA"/>
</dbReference>
<organism evidence="2 3">
    <name type="scientific">Acuticoccus sediminis</name>
    <dbReference type="NCBI Taxonomy" id="2184697"/>
    <lineage>
        <taxon>Bacteria</taxon>
        <taxon>Pseudomonadati</taxon>
        <taxon>Pseudomonadota</taxon>
        <taxon>Alphaproteobacteria</taxon>
        <taxon>Hyphomicrobiales</taxon>
        <taxon>Amorphaceae</taxon>
        <taxon>Acuticoccus</taxon>
    </lineage>
</organism>
<gene>
    <name evidence="2" type="ORF">DLJ53_01985</name>
</gene>
<keyword evidence="3" id="KW-1185">Reference proteome</keyword>
<proteinExistence type="predicted"/>
<evidence type="ECO:0000313" key="2">
    <source>
        <dbReference type="EMBL" id="RAI04457.1"/>
    </source>
</evidence>
<protein>
    <submittedName>
        <fullName evidence="2">ABC transporter substrate-binding protein</fullName>
    </submittedName>
</protein>
<evidence type="ECO:0000313" key="3">
    <source>
        <dbReference type="Proteomes" id="UP000249590"/>
    </source>
</evidence>
<name>A0A8B2NWE2_9HYPH</name>